<evidence type="ECO:0000313" key="2">
    <source>
        <dbReference type="Proteomes" id="UP000307440"/>
    </source>
</evidence>
<gene>
    <name evidence="1" type="ORF">FA15DRAFT_499199</name>
</gene>
<dbReference type="EMBL" id="ML210232">
    <property type="protein sequence ID" value="TFK22783.1"/>
    <property type="molecule type" value="Genomic_DNA"/>
</dbReference>
<protein>
    <submittedName>
        <fullName evidence="1">Uncharacterized protein</fullName>
    </submittedName>
</protein>
<reference evidence="1 2" key="1">
    <citation type="journal article" date="2019" name="Nat. Ecol. Evol.">
        <title>Megaphylogeny resolves global patterns of mushroom evolution.</title>
        <authorList>
            <person name="Varga T."/>
            <person name="Krizsan K."/>
            <person name="Foldi C."/>
            <person name="Dima B."/>
            <person name="Sanchez-Garcia M."/>
            <person name="Sanchez-Ramirez S."/>
            <person name="Szollosi G.J."/>
            <person name="Szarkandi J.G."/>
            <person name="Papp V."/>
            <person name="Albert L."/>
            <person name="Andreopoulos W."/>
            <person name="Angelini C."/>
            <person name="Antonin V."/>
            <person name="Barry K.W."/>
            <person name="Bougher N.L."/>
            <person name="Buchanan P."/>
            <person name="Buyck B."/>
            <person name="Bense V."/>
            <person name="Catcheside P."/>
            <person name="Chovatia M."/>
            <person name="Cooper J."/>
            <person name="Damon W."/>
            <person name="Desjardin D."/>
            <person name="Finy P."/>
            <person name="Geml J."/>
            <person name="Haridas S."/>
            <person name="Hughes K."/>
            <person name="Justo A."/>
            <person name="Karasinski D."/>
            <person name="Kautmanova I."/>
            <person name="Kiss B."/>
            <person name="Kocsube S."/>
            <person name="Kotiranta H."/>
            <person name="LaButti K.M."/>
            <person name="Lechner B.E."/>
            <person name="Liimatainen K."/>
            <person name="Lipzen A."/>
            <person name="Lukacs Z."/>
            <person name="Mihaltcheva S."/>
            <person name="Morgado L.N."/>
            <person name="Niskanen T."/>
            <person name="Noordeloos M.E."/>
            <person name="Ohm R.A."/>
            <person name="Ortiz-Santana B."/>
            <person name="Ovrebo C."/>
            <person name="Racz N."/>
            <person name="Riley R."/>
            <person name="Savchenko A."/>
            <person name="Shiryaev A."/>
            <person name="Soop K."/>
            <person name="Spirin V."/>
            <person name="Szebenyi C."/>
            <person name="Tomsovsky M."/>
            <person name="Tulloss R.E."/>
            <person name="Uehling J."/>
            <person name="Grigoriev I.V."/>
            <person name="Vagvolgyi C."/>
            <person name="Papp T."/>
            <person name="Martin F.M."/>
            <person name="Miettinen O."/>
            <person name="Hibbett D.S."/>
            <person name="Nagy L.G."/>
        </authorList>
    </citation>
    <scope>NUCLEOTIDE SEQUENCE [LARGE SCALE GENOMIC DNA]</scope>
    <source>
        <strain evidence="1 2">CBS 121175</strain>
    </source>
</reference>
<accession>A0A5C3KSI7</accession>
<sequence>MFAAGGVALGFFTATSIRTLFRWLNVPICSYRLLSSAFLPLMSLVNRLLTVHRSEHGFLGSRALGYERHRFRNKSP</sequence>
<keyword evidence="2" id="KW-1185">Reference proteome</keyword>
<evidence type="ECO:0000313" key="1">
    <source>
        <dbReference type="EMBL" id="TFK22783.1"/>
    </source>
</evidence>
<organism evidence="1 2">
    <name type="scientific">Coprinopsis marcescibilis</name>
    <name type="common">Agaric fungus</name>
    <name type="synonym">Psathyrella marcescibilis</name>
    <dbReference type="NCBI Taxonomy" id="230819"/>
    <lineage>
        <taxon>Eukaryota</taxon>
        <taxon>Fungi</taxon>
        <taxon>Dikarya</taxon>
        <taxon>Basidiomycota</taxon>
        <taxon>Agaricomycotina</taxon>
        <taxon>Agaricomycetes</taxon>
        <taxon>Agaricomycetidae</taxon>
        <taxon>Agaricales</taxon>
        <taxon>Agaricineae</taxon>
        <taxon>Psathyrellaceae</taxon>
        <taxon>Coprinopsis</taxon>
    </lineage>
</organism>
<name>A0A5C3KSI7_COPMA</name>
<dbReference type="Proteomes" id="UP000307440">
    <property type="component" value="Unassembled WGS sequence"/>
</dbReference>
<dbReference type="AlphaFoldDB" id="A0A5C3KSI7"/>
<proteinExistence type="predicted"/>